<proteinExistence type="predicted"/>
<keyword evidence="3" id="KW-1185">Reference proteome</keyword>
<sequence>MTFDKLLLVLGFAALMFTGPVTARNQVIFNTTTQKIQHIFPACQSPNFYMVVQRDGDTLALLANHIRVDCNLLEVACHDSVSRIIAQWHLLGCSWSS</sequence>
<evidence type="ECO:0000256" key="1">
    <source>
        <dbReference type="SAM" id="SignalP"/>
    </source>
</evidence>
<name>A0AAW1NP00_9CHLO</name>
<keyword evidence="1" id="KW-0732">Signal</keyword>
<gene>
    <name evidence="2" type="ORF">WJX73_010408</name>
</gene>
<evidence type="ECO:0000313" key="3">
    <source>
        <dbReference type="Proteomes" id="UP001465755"/>
    </source>
</evidence>
<dbReference type="AlphaFoldDB" id="A0AAW1NP00"/>
<feature type="chain" id="PRO_5043632042" evidence="1">
    <location>
        <begin position="24"/>
        <end position="97"/>
    </location>
</feature>
<accession>A0AAW1NP00</accession>
<dbReference type="Proteomes" id="UP001465755">
    <property type="component" value="Unassembled WGS sequence"/>
</dbReference>
<comment type="caution">
    <text evidence="2">The sequence shown here is derived from an EMBL/GenBank/DDBJ whole genome shotgun (WGS) entry which is preliminary data.</text>
</comment>
<feature type="signal peptide" evidence="1">
    <location>
        <begin position="1"/>
        <end position="23"/>
    </location>
</feature>
<protein>
    <submittedName>
        <fullName evidence="2">Uncharacterized protein</fullName>
    </submittedName>
</protein>
<dbReference type="EMBL" id="JALJOQ010000152">
    <property type="protein sequence ID" value="KAK9793236.1"/>
    <property type="molecule type" value="Genomic_DNA"/>
</dbReference>
<organism evidence="2 3">
    <name type="scientific">Symbiochloris irregularis</name>
    <dbReference type="NCBI Taxonomy" id="706552"/>
    <lineage>
        <taxon>Eukaryota</taxon>
        <taxon>Viridiplantae</taxon>
        <taxon>Chlorophyta</taxon>
        <taxon>core chlorophytes</taxon>
        <taxon>Trebouxiophyceae</taxon>
        <taxon>Trebouxiales</taxon>
        <taxon>Trebouxiaceae</taxon>
        <taxon>Symbiochloris</taxon>
    </lineage>
</organism>
<evidence type="ECO:0000313" key="2">
    <source>
        <dbReference type="EMBL" id="KAK9793236.1"/>
    </source>
</evidence>
<reference evidence="2 3" key="1">
    <citation type="journal article" date="2024" name="Nat. Commun.">
        <title>Phylogenomics reveals the evolutionary origins of lichenization in chlorophyte algae.</title>
        <authorList>
            <person name="Puginier C."/>
            <person name="Libourel C."/>
            <person name="Otte J."/>
            <person name="Skaloud P."/>
            <person name="Haon M."/>
            <person name="Grisel S."/>
            <person name="Petersen M."/>
            <person name="Berrin J.G."/>
            <person name="Delaux P.M."/>
            <person name="Dal Grande F."/>
            <person name="Keller J."/>
        </authorList>
    </citation>
    <scope>NUCLEOTIDE SEQUENCE [LARGE SCALE GENOMIC DNA]</scope>
    <source>
        <strain evidence="2 3">SAG 2036</strain>
    </source>
</reference>